<comment type="caution">
    <text evidence="5">The sequence shown here is derived from an EMBL/GenBank/DDBJ whole genome shotgun (WGS) entry which is preliminary data.</text>
</comment>
<proteinExistence type="inferred from homology"/>
<dbReference type="Gene3D" id="3.40.50.720">
    <property type="entry name" value="NAD(P)-binding Rossmann-like Domain"/>
    <property type="match status" value="1"/>
</dbReference>
<dbReference type="PANTHER" id="PTHR44154">
    <property type="entry name" value="QUINONE OXIDOREDUCTASE"/>
    <property type="match status" value="1"/>
</dbReference>
<evidence type="ECO:0000313" key="5">
    <source>
        <dbReference type="EMBL" id="MBC9209366.1"/>
    </source>
</evidence>
<dbReference type="InterPro" id="IPR014182">
    <property type="entry name" value="ADH_Zn_typ-1"/>
</dbReference>
<evidence type="ECO:0000256" key="1">
    <source>
        <dbReference type="ARBA" id="ARBA00010371"/>
    </source>
</evidence>
<dbReference type="InterPro" id="IPR013154">
    <property type="entry name" value="ADH-like_N"/>
</dbReference>
<dbReference type="InterPro" id="IPR011032">
    <property type="entry name" value="GroES-like_sf"/>
</dbReference>
<dbReference type="Gene3D" id="3.90.180.10">
    <property type="entry name" value="Medium-chain alcohol dehydrogenases, catalytic domain"/>
    <property type="match status" value="1"/>
</dbReference>
<accession>A0ABR7RT38</accession>
<dbReference type="Pfam" id="PF08240">
    <property type="entry name" value="ADH_N"/>
    <property type="match status" value="1"/>
</dbReference>
<dbReference type="PANTHER" id="PTHR44154:SF1">
    <property type="entry name" value="QUINONE OXIDOREDUCTASE"/>
    <property type="match status" value="1"/>
</dbReference>
<dbReference type="CDD" id="cd08252">
    <property type="entry name" value="AL_MDR"/>
    <property type="match status" value="1"/>
</dbReference>
<dbReference type="SUPFAM" id="SSF51735">
    <property type="entry name" value="NAD(P)-binding Rossmann-fold domains"/>
    <property type="match status" value="1"/>
</dbReference>
<organism evidence="5 6">
    <name type="scientific">Teichococcus aerophilus</name>
    <dbReference type="NCBI Taxonomy" id="1224513"/>
    <lineage>
        <taxon>Bacteria</taxon>
        <taxon>Pseudomonadati</taxon>
        <taxon>Pseudomonadota</taxon>
        <taxon>Alphaproteobacteria</taxon>
        <taxon>Acetobacterales</taxon>
        <taxon>Roseomonadaceae</taxon>
        <taxon>Roseomonas</taxon>
    </lineage>
</organism>
<keyword evidence="3" id="KW-0479">Metal-binding</keyword>
<evidence type="ECO:0000313" key="6">
    <source>
        <dbReference type="Proteomes" id="UP000626026"/>
    </source>
</evidence>
<evidence type="ECO:0000256" key="3">
    <source>
        <dbReference type="RuleBase" id="RU364000"/>
    </source>
</evidence>
<dbReference type="NCBIfam" id="TIGR02817">
    <property type="entry name" value="adh_fam_1"/>
    <property type="match status" value="1"/>
</dbReference>
<keyword evidence="2" id="KW-0521">NADP</keyword>
<evidence type="ECO:0000259" key="4">
    <source>
        <dbReference type="SMART" id="SM00829"/>
    </source>
</evidence>
<keyword evidence="3" id="KW-0560">Oxidoreductase</keyword>
<dbReference type="SMART" id="SM00829">
    <property type="entry name" value="PKS_ER"/>
    <property type="match status" value="1"/>
</dbReference>
<dbReference type="InterPro" id="IPR020843">
    <property type="entry name" value="ER"/>
</dbReference>
<reference evidence="5 6" key="1">
    <citation type="journal article" date="2013" name="Int. J. Syst. Evol. Microbiol.">
        <title>Roseomonas aerophila sp. nov., isolated from air.</title>
        <authorList>
            <person name="Kim S.J."/>
            <person name="Weon H.Y."/>
            <person name="Ahn J.H."/>
            <person name="Hong S.B."/>
            <person name="Seok S.J."/>
            <person name="Whang K.S."/>
            <person name="Kwon S.W."/>
        </authorList>
    </citation>
    <scope>NUCLEOTIDE SEQUENCE [LARGE SCALE GENOMIC DNA]</scope>
    <source>
        <strain evidence="5 6">NBRC 108923</strain>
    </source>
</reference>
<dbReference type="Proteomes" id="UP000626026">
    <property type="component" value="Unassembled WGS sequence"/>
</dbReference>
<name>A0ABR7RT38_9PROT</name>
<dbReference type="RefSeq" id="WP_187786502.1">
    <property type="nucleotide sequence ID" value="NZ_JACTVA010000053.1"/>
</dbReference>
<protein>
    <recommendedName>
        <fullName evidence="3">Zinc-type alcohol dehydrogenase-like protein</fullName>
    </recommendedName>
</protein>
<dbReference type="InterPro" id="IPR036291">
    <property type="entry name" value="NAD(P)-bd_dom_sf"/>
</dbReference>
<evidence type="ECO:0000256" key="2">
    <source>
        <dbReference type="ARBA" id="ARBA00022857"/>
    </source>
</evidence>
<sequence length="334" mass="35271">MKAIAFTQPGPATVLRDVTLEKPTPGPRDLLVSVRAVSVNPVDFKVRSSATPPAGQPRIIGYDAAGVVEAVGPEVRLFRPGDAVFYAGQIDRPGSNAEFQAVDERIVGPMPRNLSFAQAAALPLTAITAWELLFDRLRVPYGSYSQPGVLLVLGAAGGVGSILIQLARRLTGLTVIATASRPETADWVRKMGAHHVVDHRGDLVAAVQALGLGPVTHVAGLTATGAHMPAIAELIAPQGHLSLIDDYDSFDIAPLKRKSVTVAWELMFTRSLFQTADMAAQHRLLSEVSALLDAGVLQTTLTQESGPINAANLAQVHEHLESGKAIGKSVLVGF</sequence>
<comment type="similarity">
    <text evidence="1 3">Belongs to the zinc-containing alcohol dehydrogenase family. Quinone oxidoreductase subfamily.</text>
</comment>
<gene>
    <name evidence="5" type="ORF">IBL26_21145</name>
</gene>
<dbReference type="SUPFAM" id="SSF50129">
    <property type="entry name" value="GroES-like"/>
    <property type="match status" value="1"/>
</dbReference>
<dbReference type="InterPro" id="IPR013149">
    <property type="entry name" value="ADH-like_C"/>
</dbReference>
<dbReference type="EMBL" id="JACTVA010000053">
    <property type="protein sequence ID" value="MBC9209366.1"/>
    <property type="molecule type" value="Genomic_DNA"/>
</dbReference>
<keyword evidence="6" id="KW-1185">Reference proteome</keyword>
<keyword evidence="3" id="KW-0862">Zinc</keyword>
<dbReference type="InterPro" id="IPR051603">
    <property type="entry name" value="Zinc-ADH_QOR/CCCR"/>
</dbReference>
<dbReference type="Pfam" id="PF00107">
    <property type="entry name" value="ADH_zinc_N"/>
    <property type="match status" value="1"/>
</dbReference>
<feature type="domain" description="Enoyl reductase (ER)" evidence="4">
    <location>
        <begin position="10"/>
        <end position="331"/>
    </location>
</feature>